<evidence type="ECO:0000313" key="1">
    <source>
        <dbReference type="Proteomes" id="UP000887575"/>
    </source>
</evidence>
<accession>A0AAF3FBZ4</accession>
<dbReference type="Proteomes" id="UP000887575">
    <property type="component" value="Unassembled WGS sequence"/>
</dbReference>
<sequence>MAELKSITGDAPYTGGGNAPAILPQPMGFWGRPQYYGGGGFSGGMMGGWHPGMGWLNGDGGRFTSSSGGPYGVNSWPYPFN</sequence>
<reference evidence="2" key="1">
    <citation type="submission" date="2024-02" db="UniProtKB">
        <authorList>
            <consortium name="WormBaseParasite"/>
        </authorList>
    </citation>
    <scope>IDENTIFICATION</scope>
</reference>
<organism evidence="1 2">
    <name type="scientific">Mesorhabditis belari</name>
    <dbReference type="NCBI Taxonomy" id="2138241"/>
    <lineage>
        <taxon>Eukaryota</taxon>
        <taxon>Metazoa</taxon>
        <taxon>Ecdysozoa</taxon>
        <taxon>Nematoda</taxon>
        <taxon>Chromadorea</taxon>
        <taxon>Rhabditida</taxon>
        <taxon>Rhabditina</taxon>
        <taxon>Rhabditomorpha</taxon>
        <taxon>Rhabditoidea</taxon>
        <taxon>Rhabditidae</taxon>
        <taxon>Mesorhabditinae</taxon>
        <taxon>Mesorhabditis</taxon>
    </lineage>
</organism>
<protein>
    <submittedName>
        <fullName evidence="2">Uncharacterized protein</fullName>
    </submittedName>
</protein>
<dbReference type="AlphaFoldDB" id="A0AAF3FBZ4"/>
<proteinExistence type="predicted"/>
<name>A0AAF3FBZ4_9BILA</name>
<keyword evidence="1" id="KW-1185">Reference proteome</keyword>
<evidence type="ECO:0000313" key="2">
    <source>
        <dbReference type="WBParaSite" id="MBELARI_LOCUS4451"/>
    </source>
</evidence>
<dbReference type="WBParaSite" id="MBELARI_LOCUS4451">
    <property type="protein sequence ID" value="MBELARI_LOCUS4451"/>
    <property type="gene ID" value="MBELARI_LOCUS4451"/>
</dbReference>